<gene>
    <name evidence="14" type="ORF">ANN_01557</name>
</gene>
<comment type="subcellular location">
    <subcellularLocation>
        <location evidence="3">Endoplasmic reticulum membrane</location>
        <topology evidence="3">Peripheral membrane protein</topology>
    </subcellularLocation>
    <subcellularLocation>
        <location evidence="2">Microsome membrane</location>
        <topology evidence="2">Peripheral membrane protein</topology>
    </subcellularLocation>
</comment>
<dbReference type="Gene3D" id="1.10.630.10">
    <property type="entry name" value="Cytochrome P450"/>
    <property type="match status" value="1"/>
</dbReference>
<evidence type="ECO:0008006" key="16">
    <source>
        <dbReference type="Google" id="ProtNLM"/>
    </source>
</evidence>
<comment type="caution">
    <text evidence="14">The sequence shown here is derived from an EMBL/GenBank/DDBJ whole genome shotgun (WGS) entry which is preliminary data.</text>
</comment>
<dbReference type="InterPro" id="IPR001128">
    <property type="entry name" value="Cyt_P450"/>
</dbReference>
<dbReference type="Proteomes" id="UP001148838">
    <property type="component" value="Unassembled WGS sequence"/>
</dbReference>
<dbReference type="PANTHER" id="PTHR24291:SF189">
    <property type="entry name" value="CYTOCHROME P450 4C3-RELATED"/>
    <property type="match status" value="1"/>
</dbReference>
<dbReference type="PANTHER" id="PTHR24291">
    <property type="entry name" value="CYTOCHROME P450 FAMILY 4"/>
    <property type="match status" value="1"/>
</dbReference>
<evidence type="ECO:0000256" key="5">
    <source>
        <dbReference type="ARBA" id="ARBA00022617"/>
    </source>
</evidence>
<evidence type="ECO:0000256" key="13">
    <source>
        <dbReference type="SAM" id="MobiDB-lite"/>
    </source>
</evidence>
<feature type="region of interest" description="Disordered" evidence="13">
    <location>
        <begin position="193"/>
        <end position="262"/>
    </location>
</feature>
<comment type="similarity">
    <text evidence="4">Belongs to the cytochrome P450 family.</text>
</comment>
<reference evidence="14 15" key="1">
    <citation type="journal article" date="2022" name="Allergy">
        <title>Genome assembly and annotation of Periplaneta americana reveal a comprehensive cockroach allergen profile.</title>
        <authorList>
            <person name="Wang L."/>
            <person name="Xiong Q."/>
            <person name="Saelim N."/>
            <person name="Wang L."/>
            <person name="Nong W."/>
            <person name="Wan A.T."/>
            <person name="Shi M."/>
            <person name="Liu X."/>
            <person name="Cao Q."/>
            <person name="Hui J.H.L."/>
            <person name="Sookrung N."/>
            <person name="Leung T.F."/>
            <person name="Tungtrongchitr A."/>
            <person name="Tsui S.K.W."/>
        </authorList>
    </citation>
    <scope>NUCLEOTIDE SEQUENCE [LARGE SCALE GENOMIC DNA]</scope>
    <source>
        <strain evidence="14">PWHHKU_190912</strain>
    </source>
</reference>
<feature type="compositionally biased region" description="Basic and acidic residues" evidence="13">
    <location>
        <begin position="206"/>
        <end position="215"/>
    </location>
</feature>
<keyword evidence="10" id="KW-0408">Iron</keyword>
<dbReference type="SUPFAM" id="SSF48264">
    <property type="entry name" value="Cytochrome P450"/>
    <property type="match status" value="1"/>
</dbReference>
<keyword evidence="9" id="KW-0560">Oxidoreductase</keyword>
<dbReference type="Pfam" id="PF00067">
    <property type="entry name" value="p450"/>
    <property type="match status" value="1"/>
</dbReference>
<evidence type="ECO:0000313" key="14">
    <source>
        <dbReference type="EMBL" id="KAJ4450150.1"/>
    </source>
</evidence>
<evidence type="ECO:0000256" key="3">
    <source>
        <dbReference type="ARBA" id="ARBA00004406"/>
    </source>
</evidence>
<evidence type="ECO:0000256" key="8">
    <source>
        <dbReference type="ARBA" id="ARBA00022848"/>
    </source>
</evidence>
<dbReference type="InterPro" id="IPR036396">
    <property type="entry name" value="Cyt_P450_sf"/>
</dbReference>
<evidence type="ECO:0000256" key="2">
    <source>
        <dbReference type="ARBA" id="ARBA00004174"/>
    </source>
</evidence>
<evidence type="ECO:0000256" key="12">
    <source>
        <dbReference type="ARBA" id="ARBA00023136"/>
    </source>
</evidence>
<evidence type="ECO:0000256" key="6">
    <source>
        <dbReference type="ARBA" id="ARBA00022723"/>
    </source>
</evidence>
<keyword evidence="15" id="KW-1185">Reference proteome</keyword>
<dbReference type="EMBL" id="JAJSOF020000003">
    <property type="protein sequence ID" value="KAJ4450150.1"/>
    <property type="molecule type" value="Genomic_DNA"/>
</dbReference>
<organism evidence="14 15">
    <name type="scientific">Periplaneta americana</name>
    <name type="common">American cockroach</name>
    <name type="synonym">Blatta americana</name>
    <dbReference type="NCBI Taxonomy" id="6978"/>
    <lineage>
        <taxon>Eukaryota</taxon>
        <taxon>Metazoa</taxon>
        <taxon>Ecdysozoa</taxon>
        <taxon>Arthropoda</taxon>
        <taxon>Hexapoda</taxon>
        <taxon>Insecta</taxon>
        <taxon>Pterygota</taxon>
        <taxon>Neoptera</taxon>
        <taxon>Polyneoptera</taxon>
        <taxon>Dictyoptera</taxon>
        <taxon>Blattodea</taxon>
        <taxon>Blattoidea</taxon>
        <taxon>Blattidae</taxon>
        <taxon>Blattinae</taxon>
        <taxon>Periplaneta</taxon>
    </lineage>
</organism>
<protein>
    <recommendedName>
        <fullName evidence="16">Cytochrome P450</fullName>
    </recommendedName>
</protein>
<accession>A0ABQ8TY02</accession>
<keyword evidence="5" id="KW-0349">Heme</keyword>
<keyword evidence="6" id="KW-0479">Metal-binding</keyword>
<evidence type="ECO:0000256" key="9">
    <source>
        <dbReference type="ARBA" id="ARBA00023002"/>
    </source>
</evidence>
<proteinExistence type="inferred from homology"/>
<feature type="compositionally biased region" description="Acidic residues" evidence="13">
    <location>
        <begin position="196"/>
        <end position="205"/>
    </location>
</feature>
<comment type="cofactor">
    <cofactor evidence="1">
        <name>heme</name>
        <dbReference type="ChEBI" id="CHEBI:30413"/>
    </cofactor>
</comment>
<feature type="compositionally biased region" description="Basic and acidic residues" evidence="13">
    <location>
        <begin position="244"/>
        <end position="262"/>
    </location>
</feature>
<name>A0ABQ8TY02_PERAM</name>
<evidence type="ECO:0000256" key="10">
    <source>
        <dbReference type="ARBA" id="ARBA00023004"/>
    </source>
</evidence>
<keyword evidence="7" id="KW-0256">Endoplasmic reticulum</keyword>
<evidence type="ECO:0000256" key="11">
    <source>
        <dbReference type="ARBA" id="ARBA00023033"/>
    </source>
</evidence>
<evidence type="ECO:0000256" key="4">
    <source>
        <dbReference type="ARBA" id="ARBA00010617"/>
    </source>
</evidence>
<keyword evidence="11" id="KW-0503">Monooxygenase</keyword>
<evidence type="ECO:0000256" key="1">
    <source>
        <dbReference type="ARBA" id="ARBA00001971"/>
    </source>
</evidence>
<keyword evidence="8" id="KW-0492">Microsome</keyword>
<keyword evidence="12" id="KW-0472">Membrane</keyword>
<evidence type="ECO:0000256" key="7">
    <source>
        <dbReference type="ARBA" id="ARBA00022824"/>
    </source>
</evidence>
<sequence length="292" mass="33402">MNHEVQSSVSGKKKEETRATLIAHKIRAKKFYKTLKETPQNFDTLCFDLQQVILNSRNNITKSVEYLAVQPWLGTGLLTSTNEKWHARRKMLTPTFHFKILEEYISVFNSNSRILVDKLESLAREPYVEISSYIAMCTLDIICALPPATNDHIPRGRNLVAARSRFYIGANPKYGKETDVMMKEEKRIIILGKTDDENEFEDNEPEDKAQTKNDAETDQEEEKELAGSLVEKKLPSEGCIGRNGEGEKSSGHKKISMIDDMDHMRRLRGRQKIGRLENAKFAVKDLPLDKTL</sequence>
<evidence type="ECO:0000313" key="15">
    <source>
        <dbReference type="Proteomes" id="UP001148838"/>
    </source>
</evidence>
<dbReference type="InterPro" id="IPR050196">
    <property type="entry name" value="Cytochrome_P450_Monoox"/>
</dbReference>